<accession>A0A6C0Y0J4</accession>
<name>A0A6C0Y0J4_9GAMM</name>
<dbReference type="EMBL" id="CP044455">
    <property type="protein sequence ID" value="QIC69676.1"/>
    <property type="molecule type" value="Genomic_DNA"/>
</dbReference>
<organism evidence="1 2">
    <name type="scientific">Acinetobacter indicus</name>
    <dbReference type="NCBI Taxonomy" id="756892"/>
    <lineage>
        <taxon>Bacteria</taxon>
        <taxon>Pseudomonadati</taxon>
        <taxon>Pseudomonadota</taxon>
        <taxon>Gammaproteobacteria</taxon>
        <taxon>Moraxellales</taxon>
        <taxon>Moraxellaceae</taxon>
        <taxon>Acinetobacter</taxon>
    </lineage>
</organism>
<dbReference type="InterPro" id="IPR021352">
    <property type="entry name" value="DUF2971"/>
</dbReference>
<reference evidence="1 2" key="1">
    <citation type="submission" date="2019-09" db="EMBL/GenBank/DDBJ databases">
        <title>Non-baumannii Acinetobacter spp. carrying blaNDM-1 isolated in China.</title>
        <authorList>
            <person name="Cui C."/>
            <person name="Chen C."/>
            <person name="Sun J."/>
            <person name="Liu Y."/>
        </authorList>
    </citation>
    <scope>NUCLEOTIDE SEQUENCE [LARGE SCALE GENOMIC DNA]</scope>
    <source>
        <strain evidence="1 2">B18</strain>
    </source>
</reference>
<dbReference type="RefSeq" id="WP_163145583.1">
    <property type="nucleotide sequence ID" value="NZ_CP044455.1"/>
</dbReference>
<sequence>MKSLCNKACLNHNPLNILMWSHYADFHKGFLTEFKFRKTDLLNPSLNYLNFFPIPVSYMDEMLVIDRETRLDPNGKIIEIYTSKAAEWSYEKEFRVIRPNTSESIQKLPYDDLICSVIGGLKISVADEKKLEMICEAESIPYYRVQRISNTYKLTVPNHHQLDVEKKN</sequence>
<gene>
    <name evidence="1" type="ORF">FSC09_04270</name>
</gene>
<proteinExistence type="predicted"/>
<dbReference type="Pfam" id="PF11185">
    <property type="entry name" value="DUF2971"/>
    <property type="match status" value="1"/>
</dbReference>
<evidence type="ECO:0000313" key="1">
    <source>
        <dbReference type="EMBL" id="QIC69676.1"/>
    </source>
</evidence>
<dbReference type="AlphaFoldDB" id="A0A6C0Y0J4"/>
<protein>
    <submittedName>
        <fullName evidence="1">DUF2971 domain-containing protein</fullName>
    </submittedName>
</protein>
<evidence type="ECO:0000313" key="2">
    <source>
        <dbReference type="Proteomes" id="UP000503440"/>
    </source>
</evidence>
<dbReference type="Proteomes" id="UP000503440">
    <property type="component" value="Chromosome"/>
</dbReference>